<name>A0A371I6C3_MUCPR</name>
<dbReference type="EMBL" id="QJKJ01000816">
    <property type="protein sequence ID" value="RDY10590.1"/>
    <property type="molecule type" value="Genomic_DNA"/>
</dbReference>
<feature type="region of interest" description="Disordered" evidence="1">
    <location>
        <begin position="21"/>
        <end position="105"/>
    </location>
</feature>
<evidence type="ECO:0000256" key="1">
    <source>
        <dbReference type="SAM" id="MobiDB-lite"/>
    </source>
</evidence>
<protein>
    <submittedName>
        <fullName evidence="2">Uncharacterized protein</fullName>
    </submittedName>
</protein>
<feature type="compositionally biased region" description="Basic and acidic residues" evidence="1">
    <location>
        <begin position="84"/>
        <end position="96"/>
    </location>
</feature>
<evidence type="ECO:0000313" key="3">
    <source>
        <dbReference type="Proteomes" id="UP000257109"/>
    </source>
</evidence>
<dbReference type="Proteomes" id="UP000257109">
    <property type="component" value="Unassembled WGS sequence"/>
</dbReference>
<feature type="non-terminal residue" evidence="2">
    <location>
        <position position="1"/>
    </location>
</feature>
<keyword evidence="3" id="KW-1185">Reference proteome</keyword>
<evidence type="ECO:0000313" key="2">
    <source>
        <dbReference type="EMBL" id="RDY10590.1"/>
    </source>
</evidence>
<organism evidence="2 3">
    <name type="scientific">Mucuna pruriens</name>
    <name type="common">Velvet bean</name>
    <name type="synonym">Dolichos pruriens</name>
    <dbReference type="NCBI Taxonomy" id="157652"/>
    <lineage>
        <taxon>Eukaryota</taxon>
        <taxon>Viridiplantae</taxon>
        <taxon>Streptophyta</taxon>
        <taxon>Embryophyta</taxon>
        <taxon>Tracheophyta</taxon>
        <taxon>Spermatophyta</taxon>
        <taxon>Magnoliopsida</taxon>
        <taxon>eudicotyledons</taxon>
        <taxon>Gunneridae</taxon>
        <taxon>Pentapetalae</taxon>
        <taxon>rosids</taxon>
        <taxon>fabids</taxon>
        <taxon>Fabales</taxon>
        <taxon>Fabaceae</taxon>
        <taxon>Papilionoideae</taxon>
        <taxon>50 kb inversion clade</taxon>
        <taxon>NPAAA clade</taxon>
        <taxon>indigoferoid/millettioid clade</taxon>
        <taxon>Phaseoleae</taxon>
        <taxon>Mucuna</taxon>
    </lineage>
</organism>
<reference evidence="2" key="1">
    <citation type="submission" date="2018-05" db="EMBL/GenBank/DDBJ databases">
        <title>Draft genome of Mucuna pruriens seed.</title>
        <authorList>
            <person name="Nnadi N.E."/>
            <person name="Vos R."/>
            <person name="Hasami M.H."/>
            <person name="Devisetty U.K."/>
            <person name="Aguiy J.C."/>
        </authorList>
    </citation>
    <scope>NUCLEOTIDE SEQUENCE [LARGE SCALE GENOMIC DNA]</scope>
    <source>
        <strain evidence="2">JCA_2017</strain>
    </source>
</reference>
<comment type="caution">
    <text evidence="2">The sequence shown here is derived from an EMBL/GenBank/DDBJ whole genome shotgun (WGS) entry which is preliminary data.</text>
</comment>
<sequence>MGLPIDIHLCIMDKRLPSSLYNQKRSVENENEKGKRMEKEKRKNDEKRIKSPKELEHPKPFRGSLKPLDEGCPLDETTRSNAESYEHWQPLDEGKPLSRNAPLGS</sequence>
<feature type="compositionally biased region" description="Basic and acidic residues" evidence="1">
    <location>
        <begin position="25"/>
        <end position="59"/>
    </location>
</feature>
<gene>
    <name evidence="2" type="ORF">CR513_04862</name>
</gene>
<feature type="non-terminal residue" evidence="2">
    <location>
        <position position="105"/>
    </location>
</feature>
<accession>A0A371I6C3</accession>
<dbReference type="AlphaFoldDB" id="A0A371I6C3"/>
<proteinExistence type="predicted"/>